<evidence type="ECO:0000313" key="3">
    <source>
        <dbReference type="Proteomes" id="UP001232063"/>
    </source>
</evidence>
<protein>
    <recommendedName>
        <fullName evidence="4">DUF4468 domain-containing protein</fullName>
    </recommendedName>
</protein>
<feature type="chain" id="PRO_5042192741" description="DUF4468 domain-containing protein" evidence="1">
    <location>
        <begin position="21"/>
        <end position="175"/>
    </location>
</feature>
<proteinExistence type="predicted"/>
<keyword evidence="1" id="KW-0732">Signal</keyword>
<sequence length="175" mass="19973">MNKKTLVILMTVMLGTTSLAFSQTLEENKVDEFTNNKVKRTSWEALNMTMKFTTYFRISRINDQDYFDLKMMKGAGVFSIDKDQEIMFKLSNGEFVKLPNLRYTVTCTGCGAKGLAGSTGQGIEVSYPINKEQFEQLKNNIVVRDRIYTTDGYVEDDTKEKNAKKISEALKLIEK</sequence>
<comment type="caution">
    <text evidence="2">The sequence shown here is derived from an EMBL/GenBank/DDBJ whole genome shotgun (WGS) entry which is preliminary data.</text>
</comment>
<evidence type="ECO:0000313" key="2">
    <source>
        <dbReference type="EMBL" id="MDJ1505206.1"/>
    </source>
</evidence>
<evidence type="ECO:0000256" key="1">
    <source>
        <dbReference type="SAM" id="SignalP"/>
    </source>
</evidence>
<accession>A0AAE3R7Q4</accession>
<feature type="signal peptide" evidence="1">
    <location>
        <begin position="1"/>
        <end position="20"/>
    </location>
</feature>
<organism evidence="2 3">
    <name type="scientific">Xanthocytophaga agilis</name>
    <dbReference type="NCBI Taxonomy" id="3048010"/>
    <lineage>
        <taxon>Bacteria</taxon>
        <taxon>Pseudomonadati</taxon>
        <taxon>Bacteroidota</taxon>
        <taxon>Cytophagia</taxon>
        <taxon>Cytophagales</taxon>
        <taxon>Rhodocytophagaceae</taxon>
        <taxon>Xanthocytophaga</taxon>
    </lineage>
</organism>
<dbReference type="RefSeq" id="WP_314517063.1">
    <property type="nucleotide sequence ID" value="NZ_JASJOU010000015.1"/>
</dbReference>
<dbReference type="AlphaFoldDB" id="A0AAE3R7Q4"/>
<dbReference type="EMBL" id="JASJOU010000015">
    <property type="protein sequence ID" value="MDJ1505206.1"/>
    <property type="molecule type" value="Genomic_DNA"/>
</dbReference>
<reference evidence="2" key="1">
    <citation type="submission" date="2023-05" db="EMBL/GenBank/DDBJ databases">
        <authorList>
            <person name="Zhang X."/>
        </authorList>
    </citation>
    <scope>NUCLEOTIDE SEQUENCE</scope>
    <source>
        <strain evidence="2">BD1B2-1</strain>
    </source>
</reference>
<dbReference type="Proteomes" id="UP001232063">
    <property type="component" value="Unassembled WGS sequence"/>
</dbReference>
<keyword evidence="3" id="KW-1185">Reference proteome</keyword>
<name>A0AAE3R7Q4_9BACT</name>
<gene>
    <name evidence="2" type="ORF">QNI22_31410</name>
</gene>
<evidence type="ECO:0008006" key="4">
    <source>
        <dbReference type="Google" id="ProtNLM"/>
    </source>
</evidence>